<dbReference type="InterPro" id="IPR050076">
    <property type="entry name" value="ArchSynthase1/Queuine_TRR"/>
</dbReference>
<dbReference type="PANTHER" id="PTHR46499:SF1">
    <property type="entry name" value="QUEUINE TRNA-RIBOSYLTRANSFERASE"/>
    <property type="match status" value="1"/>
</dbReference>
<comment type="similarity">
    <text evidence="5">Belongs to the queuine tRNA-ribosyltransferase family.</text>
</comment>
<feature type="binding site" evidence="5">
    <location>
        <position position="310"/>
    </location>
    <ligand>
        <name>Zn(2+)</name>
        <dbReference type="ChEBI" id="CHEBI:29105"/>
    </ligand>
</feature>
<keyword evidence="3 5" id="KW-0819">tRNA processing</keyword>
<dbReference type="Gene3D" id="3.20.20.105">
    <property type="entry name" value="Queuine tRNA-ribosyltransferase-like"/>
    <property type="match status" value="1"/>
</dbReference>
<evidence type="ECO:0000256" key="2">
    <source>
        <dbReference type="ARBA" id="ARBA00022679"/>
    </source>
</evidence>
<feature type="binding site" evidence="5">
    <location>
        <position position="145"/>
    </location>
    <ligand>
        <name>substrate</name>
    </ligand>
</feature>
<dbReference type="RefSeq" id="WP_324667745.1">
    <property type="nucleotide sequence ID" value="NZ_CP141614.1"/>
</dbReference>
<evidence type="ECO:0000256" key="3">
    <source>
        <dbReference type="ARBA" id="ARBA00022694"/>
    </source>
</evidence>
<comment type="cofactor">
    <cofactor evidence="5">
        <name>Zn(2+)</name>
        <dbReference type="ChEBI" id="CHEBI:29105"/>
    </cofactor>
    <text evidence="5">Binds 1 zinc ion per subunit.</text>
</comment>
<dbReference type="InterPro" id="IPR002616">
    <property type="entry name" value="tRNA_ribo_trans-like"/>
</dbReference>
<feature type="active site" description="Nucleophile" evidence="5">
    <location>
        <position position="270"/>
    </location>
</feature>
<dbReference type="Proteomes" id="UP001333102">
    <property type="component" value="Chromosome"/>
</dbReference>
<sequence length="382" mass="42257">MSFVVEHRDGRTRGRLGRLVTPHGEVPTPVFMPVGTQGSVKGLSPDELEAAGVRMILANTYHLMLRPGAEVVRQAGGLHRFMAWPHPILTDSGGFQAFSLSERRRVTEEGIHFRSHLDGSAWLLTPERSVEVQWALGSDVVVVLDELVGYPASRQEVEAAARRTAMWGRRSRQAFERQAAGDPAGRALFGIVQGGVYPDLRRASLEAVLALEPDGIAIGGLSVGEPKPLMYEVLEALEPQLPDHLPRYVMGVGSPDVLVEAVARGYDMFDCVLPTRMARHGAVWTSEGRLIVRDAPYARDFGPLDPACDCYACRHFSRAYIRHLLKAGEMLGMRLTTLHNVRFVVRLMESIRRAIADDSLPELRAWILERFSPRGQGGEPET</sequence>
<keyword evidence="2 5" id="KW-0808">Transferase</keyword>
<dbReference type="EMBL" id="CP141614">
    <property type="protein sequence ID" value="WRP13500.1"/>
    <property type="molecule type" value="Genomic_DNA"/>
</dbReference>
<gene>
    <name evidence="5 7" type="primary">tgt</name>
    <name evidence="7" type="ORF">VLY81_08545</name>
</gene>
<feature type="binding site" evidence="5">
    <location>
        <position position="308"/>
    </location>
    <ligand>
        <name>Zn(2+)</name>
        <dbReference type="ChEBI" id="CHEBI:29105"/>
    </ligand>
</feature>
<comment type="function">
    <text evidence="5">Catalyzes the base-exchange of a guanine (G) residue with the queuine precursor 7-aminomethyl-7-deazaguanine (PreQ1) at position 34 (anticodon wobble position) in tRNAs with GU(N) anticodons (tRNA-Asp, -Asn, -His and -Tyr). Catalysis occurs through a double-displacement mechanism. The nucleophile active site attacks the C1' of nucleotide 34 to detach the guanine base from the RNA, forming a covalent enzyme-RNA intermediate. The proton acceptor active site deprotonates the incoming PreQ1, allowing a nucleophilic attack on the C1' of the ribose to form the product. After dissociation, two additional enzymatic reactions on the tRNA convert PreQ1 to queuine (Q), resulting in the hypermodified nucleoside queuosine (7-(((4,5-cis-dihydroxy-2-cyclopenten-1-yl)amino)methyl)-7-deazaguanosine).</text>
</comment>
<keyword evidence="8" id="KW-1185">Reference proteome</keyword>
<proteinExistence type="inferred from homology"/>
<feature type="binding site" evidence="5">
    <location>
        <position position="339"/>
    </location>
    <ligand>
        <name>Zn(2+)</name>
        <dbReference type="ChEBI" id="CHEBI:29105"/>
    </ligand>
</feature>
<dbReference type="InterPro" id="IPR036511">
    <property type="entry name" value="TGT-like_sf"/>
</dbReference>
<keyword evidence="5" id="KW-0862">Zinc</keyword>
<comment type="pathway">
    <text evidence="5">tRNA modification; tRNA-queuosine biosynthesis.</text>
</comment>
<feature type="active site" description="Proton acceptor" evidence="5">
    <location>
        <position position="91"/>
    </location>
</feature>
<feature type="binding site" evidence="5">
    <location>
        <begin position="91"/>
        <end position="95"/>
    </location>
    <ligand>
        <name>substrate</name>
    </ligand>
</feature>
<accession>A0ABZ1BLQ4</accession>
<dbReference type="NCBIfam" id="TIGR00449">
    <property type="entry name" value="tgt_general"/>
    <property type="match status" value="1"/>
</dbReference>
<dbReference type="SUPFAM" id="SSF51713">
    <property type="entry name" value="tRNA-guanine transglycosylase"/>
    <property type="match status" value="1"/>
</dbReference>
<feature type="region of interest" description="RNA binding; important for wobble base 34 recognition" evidence="5">
    <location>
        <begin position="275"/>
        <end position="279"/>
    </location>
</feature>
<dbReference type="NCBIfam" id="TIGR00430">
    <property type="entry name" value="Q_tRNA_tgt"/>
    <property type="match status" value="1"/>
</dbReference>
<keyword evidence="5" id="KW-0479">Metal-binding</keyword>
<feature type="domain" description="tRNA-guanine(15) transglycosylase-like" evidence="6">
    <location>
        <begin position="13"/>
        <end position="370"/>
    </location>
</feature>
<keyword evidence="1 5" id="KW-0328">Glycosyltransferase</keyword>
<feature type="binding site" evidence="5">
    <location>
        <position position="313"/>
    </location>
    <ligand>
        <name>Zn(2+)</name>
        <dbReference type="ChEBI" id="CHEBI:29105"/>
    </ligand>
</feature>
<evidence type="ECO:0000256" key="1">
    <source>
        <dbReference type="ARBA" id="ARBA00022676"/>
    </source>
</evidence>
<dbReference type="InterPro" id="IPR004803">
    <property type="entry name" value="TGT"/>
</dbReference>
<protein>
    <recommendedName>
        <fullName evidence="5">Queuine tRNA-ribosyltransferase</fullName>
        <ecNumber evidence="5">2.4.2.29</ecNumber>
    </recommendedName>
    <alternativeName>
        <fullName evidence="5">Guanine insertion enzyme</fullName>
    </alternativeName>
    <alternativeName>
        <fullName evidence="5">tRNA-guanine transglycosylase</fullName>
    </alternativeName>
</protein>
<evidence type="ECO:0000313" key="8">
    <source>
        <dbReference type="Proteomes" id="UP001333102"/>
    </source>
</evidence>
<comment type="subunit">
    <text evidence="5">Homodimer. Within each dimer, one monomer is responsible for RNA recognition and catalysis, while the other monomer binds to the replacement base PreQ1.</text>
</comment>
<dbReference type="PANTHER" id="PTHR46499">
    <property type="entry name" value="QUEUINE TRNA-RIBOSYLTRANSFERASE"/>
    <property type="match status" value="1"/>
</dbReference>
<reference evidence="8" key="1">
    <citation type="submission" date="2023-12" db="EMBL/GenBank/DDBJ databases">
        <title>Novel isolates from deep terrestrial aquifers shed light on the physiology and ecology of the class Limnochordia.</title>
        <authorList>
            <person name="Karnachuk O.V."/>
            <person name="Lukina A.P."/>
            <person name="Avakyan M.R."/>
            <person name="Kadnikov V."/>
            <person name="Begmatov S."/>
            <person name="Beletsky A.V."/>
            <person name="Mardanov A.V."/>
            <person name="Ravin N.V."/>
        </authorList>
    </citation>
    <scope>NUCLEOTIDE SEQUENCE [LARGE SCALE GENOMIC DNA]</scope>
    <source>
        <strain evidence="8">LN</strain>
    </source>
</reference>
<organism evidence="7 8">
    <name type="scientific">Geochorda subterranea</name>
    <dbReference type="NCBI Taxonomy" id="3109564"/>
    <lineage>
        <taxon>Bacteria</taxon>
        <taxon>Bacillati</taxon>
        <taxon>Bacillota</taxon>
        <taxon>Limnochordia</taxon>
        <taxon>Limnochordales</taxon>
        <taxon>Geochordaceae</taxon>
        <taxon>Geochorda</taxon>
    </lineage>
</organism>
<dbReference type="GO" id="GO:0016757">
    <property type="term" value="F:glycosyltransferase activity"/>
    <property type="evidence" value="ECO:0007669"/>
    <property type="project" value="UniProtKB-KW"/>
</dbReference>
<evidence type="ECO:0000313" key="7">
    <source>
        <dbReference type="EMBL" id="WRP13500.1"/>
    </source>
</evidence>
<feature type="binding site" evidence="5">
    <location>
        <position position="193"/>
    </location>
    <ligand>
        <name>substrate</name>
    </ligand>
</feature>
<evidence type="ECO:0000256" key="4">
    <source>
        <dbReference type="ARBA" id="ARBA00022785"/>
    </source>
</evidence>
<dbReference type="HAMAP" id="MF_00168">
    <property type="entry name" value="Q_tRNA_Tgt"/>
    <property type="match status" value="1"/>
</dbReference>
<dbReference type="Pfam" id="PF01702">
    <property type="entry name" value="TGT"/>
    <property type="match status" value="1"/>
</dbReference>
<feature type="binding site" evidence="5">
    <location>
        <position position="220"/>
    </location>
    <ligand>
        <name>substrate</name>
    </ligand>
</feature>
<name>A0ABZ1BLQ4_9FIRM</name>
<comment type="catalytic activity">
    <reaction evidence="5">
        <text>7-aminomethyl-7-carbaguanine + guanosine(34) in tRNA = 7-aminomethyl-7-carbaguanosine(34) in tRNA + guanine</text>
        <dbReference type="Rhea" id="RHEA:24104"/>
        <dbReference type="Rhea" id="RHEA-COMP:10341"/>
        <dbReference type="Rhea" id="RHEA-COMP:10342"/>
        <dbReference type="ChEBI" id="CHEBI:16235"/>
        <dbReference type="ChEBI" id="CHEBI:58703"/>
        <dbReference type="ChEBI" id="CHEBI:74269"/>
        <dbReference type="ChEBI" id="CHEBI:82833"/>
        <dbReference type="EC" id="2.4.2.29"/>
    </reaction>
</comment>
<feature type="region of interest" description="RNA binding" evidence="5">
    <location>
        <begin position="251"/>
        <end position="257"/>
    </location>
</feature>
<evidence type="ECO:0000256" key="5">
    <source>
        <dbReference type="HAMAP-Rule" id="MF_00168"/>
    </source>
</evidence>
<keyword evidence="4 5" id="KW-0671">Queuosine biosynthesis</keyword>
<dbReference type="EC" id="2.4.2.29" evidence="5"/>
<evidence type="ECO:0000259" key="6">
    <source>
        <dbReference type="Pfam" id="PF01702"/>
    </source>
</evidence>